<dbReference type="AlphaFoldDB" id="A0A8B9G1C9"/>
<reference evidence="1" key="1">
    <citation type="submission" date="2025-08" db="UniProtKB">
        <authorList>
            <consortium name="Ensembl"/>
        </authorList>
    </citation>
    <scope>IDENTIFICATION</scope>
</reference>
<protein>
    <submittedName>
        <fullName evidence="1">Uncharacterized protein</fullName>
    </submittedName>
</protein>
<dbReference type="Ensembl" id="ENSACOT00000016804.1">
    <property type="protein sequence ID" value="ENSACOP00000016221.1"/>
    <property type="gene ID" value="ENSACOG00000011286.1"/>
</dbReference>
<sequence>MAEDHGLGNGDSAIDVTESLELLISVTAQNIVLLNSVQSLLLSLQFDDVWVRNNFLSKLPHGILKGELSLKEPKPPWARYSQSLPLNADALVLMALGCYHHISLIQHKHFDFLGIYEFELGTPVQHGAGSANHNLITVLTLIASDSIGKFQLWIKLPHLLNHFSCLQCQLVRWGKAQTLLSVLFHFTHLPLVSSH</sequence>
<organism evidence="1 2">
    <name type="scientific">Amazona collaria</name>
    <name type="common">yellow-billed parrot</name>
    <dbReference type="NCBI Taxonomy" id="241587"/>
    <lineage>
        <taxon>Eukaryota</taxon>
        <taxon>Metazoa</taxon>
        <taxon>Chordata</taxon>
        <taxon>Craniata</taxon>
        <taxon>Vertebrata</taxon>
        <taxon>Euteleostomi</taxon>
        <taxon>Archelosauria</taxon>
        <taxon>Archosauria</taxon>
        <taxon>Dinosauria</taxon>
        <taxon>Saurischia</taxon>
        <taxon>Theropoda</taxon>
        <taxon>Coelurosauria</taxon>
        <taxon>Aves</taxon>
        <taxon>Neognathae</taxon>
        <taxon>Neoaves</taxon>
        <taxon>Telluraves</taxon>
        <taxon>Australaves</taxon>
        <taxon>Psittaciformes</taxon>
        <taxon>Psittacidae</taxon>
        <taxon>Amazona</taxon>
    </lineage>
</organism>
<evidence type="ECO:0000313" key="1">
    <source>
        <dbReference type="Ensembl" id="ENSACOP00000016221.1"/>
    </source>
</evidence>
<accession>A0A8B9G1C9</accession>
<proteinExistence type="predicted"/>
<reference evidence="1" key="2">
    <citation type="submission" date="2025-09" db="UniProtKB">
        <authorList>
            <consortium name="Ensembl"/>
        </authorList>
    </citation>
    <scope>IDENTIFICATION</scope>
</reference>
<dbReference type="Proteomes" id="UP000694522">
    <property type="component" value="Unplaced"/>
</dbReference>
<keyword evidence="2" id="KW-1185">Reference proteome</keyword>
<evidence type="ECO:0000313" key="2">
    <source>
        <dbReference type="Proteomes" id="UP000694522"/>
    </source>
</evidence>
<name>A0A8B9G1C9_9PSIT</name>